<organism evidence="1 2">
    <name type="scientific">Pyronema omphalodes (strain CBS 100304)</name>
    <name type="common">Pyronema confluens</name>
    <dbReference type="NCBI Taxonomy" id="1076935"/>
    <lineage>
        <taxon>Eukaryota</taxon>
        <taxon>Fungi</taxon>
        <taxon>Dikarya</taxon>
        <taxon>Ascomycota</taxon>
        <taxon>Pezizomycotina</taxon>
        <taxon>Pezizomycetes</taxon>
        <taxon>Pezizales</taxon>
        <taxon>Pyronemataceae</taxon>
        <taxon>Pyronema</taxon>
    </lineage>
</organism>
<name>U4KVB5_PYROM</name>
<sequence length="19" mass="1937">MLSILPSHQGSGVLASNLL</sequence>
<dbReference type="AlphaFoldDB" id="U4KVB5"/>
<evidence type="ECO:0000313" key="1">
    <source>
        <dbReference type="EMBL" id="CCX04841.1"/>
    </source>
</evidence>
<proteinExistence type="predicted"/>
<reference evidence="1 2" key="1">
    <citation type="journal article" date="2013" name="PLoS Genet.">
        <title>The genome and development-dependent transcriptomes of Pyronema confluens: a window into fungal evolution.</title>
        <authorList>
            <person name="Traeger S."/>
            <person name="Altegoer F."/>
            <person name="Freitag M."/>
            <person name="Gabaldon T."/>
            <person name="Kempken F."/>
            <person name="Kumar A."/>
            <person name="Marcet-Houben M."/>
            <person name="Poggeler S."/>
            <person name="Stajich J.E."/>
            <person name="Nowrousian M."/>
        </authorList>
    </citation>
    <scope>NUCLEOTIDE SEQUENCE [LARGE SCALE GENOMIC DNA]</scope>
    <source>
        <strain evidence="2">CBS 100304</strain>
        <tissue evidence="1">Vegetative mycelium</tissue>
    </source>
</reference>
<protein>
    <submittedName>
        <fullName evidence="1">Uncharacterized protein</fullName>
    </submittedName>
</protein>
<accession>U4KVB5</accession>
<evidence type="ECO:0000313" key="2">
    <source>
        <dbReference type="Proteomes" id="UP000018144"/>
    </source>
</evidence>
<gene>
    <name evidence="1" type="ORF">PCON_03823</name>
</gene>
<dbReference type="EMBL" id="HF935218">
    <property type="protein sequence ID" value="CCX04841.1"/>
    <property type="molecule type" value="Genomic_DNA"/>
</dbReference>
<dbReference type="Proteomes" id="UP000018144">
    <property type="component" value="Unassembled WGS sequence"/>
</dbReference>
<keyword evidence="2" id="KW-1185">Reference proteome</keyword>